<keyword evidence="1" id="KW-0812">Transmembrane</keyword>
<sequence length="220" mass="23870">MSSLKHEISSSDFKADRHDLQTHRSIRLASAVHNVRVAVTILALFAGIVNLGLSADTLAVYNATHLSADYLLPLWPENLDLRPTHALVAGSGVVTAMNALSLFASKTPSIRGRSMIHYAVSMAVPFVSLVASLVAVVLFYAVNASSIDETYQSWVCRWKNVHMSTRPYFGTLCKESQAALSIALVLVPLELIVFASACFQIVLEKRIGGMIRSRSIAALS</sequence>
<feature type="transmembrane region" description="Helical" evidence="1">
    <location>
        <begin position="84"/>
        <end position="104"/>
    </location>
</feature>
<gene>
    <name evidence="2" type="ORF">E4U42_006735</name>
</gene>
<name>A0A8K0J283_9HYPO</name>
<evidence type="ECO:0000256" key="1">
    <source>
        <dbReference type="SAM" id="Phobius"/>
    </source>
</evidence>
<accession>A0A8K0J283</accession>
<protein>
    <submittedName>
        <fullName evidence="2">Uncharacterized protein</fullName>
    </submittedName>
</protein>
<keyword evidence="1" id="KW-0472">Membrane</keyword>
<feature type="transmembrane region" description="Helical" evidence="1">
    <location>
        <begin position="116"/>
        <end position="142"/>
    </location>
</feature>
<keyword evidence="1" id="KW-1133">Transmembrane helix</keyword>
<dbReference type="OrthoDB" id="3890746at2759"/>
<dbReference type="AlphaFoldDB" id="A0A8K0J283"/>
<feature type="transmembrane region" description="Helical" evidence="1">
    <location>
        <begin position="37"/>
        <end position="64"/>
    </location>
</feature>
<organism evidence="2 3">
    <name type="scientific">Claviceps africana</name>
    <dbReference type="NCBI Taxonomy" id="83212"/>
    <lineage>
        <taxon>Eukaryota</taxon>
        <taxon>Fungi</taxon>
        <taxon>Dikarya</taxon>
        <taxon>Ascomycota</taxon>
        <taxon>Pezizomycotina</taxon>
        <taxon>Sordariomycetes</taxon>
        <taxon>Hypocreomycetidae</taxon>
        <taxon>Hypocreales</taxon>
        <taxon>Clavicipitaceae</taxon>
        <taxon>Claviceps</taxon>
    </lineage>
</organism>
<evidence type="ECO:0000313" key="2">
    <source>
        <dbReference type="EMBL" id="KAG5918807.1"/>
    </source>
</evidence>
<dbReference type="Proteomes" id="UP000811619">
    <property type="component" value="Unassembled WGS sequence"/>
</dbReference>
<dbReference type="EMBL" id="SRPY01000712">
    <property type="protein sequence ID" value="KAG5918807.1"/>
    <property type="molecule type" value="Genomic_DNA"/>
</dbReference>
<keyword evidence="3" id="KW-1185">Reference proteome</keyword>
<feature type="transmembrane region" description="Helical" evidence="1">
    <location>
        <begin position="178"/>
        <end position="203"/>
    </location>
</feature>
<evidence type="ECO:0000313" key="3">
    <source>
        <dbReference type="Proteomes" id="UP000811619"/>
    </source>
</evidence>
<proteinExistence type="predicted"/>
<reference evidence="2" key="1">
    <citation type="journal article" date="2020" name="bioRxiv">
        <title>Whole genome comparisons of ergot fungi reveals the divergence and evolution of species within the genus Claviceps are the result of varying mechanisms driving genome evolution and host range expansion.</title>
        <authorList>
            <person name="Wyka S.A."/>
            <person name="Mondo S.J."/>
            <person name="Liu M."/>
            <person name="Dettman J."/>
            <person name="Nalam V."/>
            <person name="Broders K.D."/>
        </authorList>
    </citation>
    <scope>NUCLEOTIDE SEQUENCE</scope>
    <source>
        <strain evidence="2">CCC 489</strain>
    </source>
</reference>
<comment type="caution">
    <text evidence="2">The sequence shown here is derived from an EMBL/GenBank/DDBJ whole genome shotgun (WGS) entry which is preliminary data.</text>
</comment>